<dbReference type="GO" id="GO:0004175">
    <property type="term" value="F:endopeptidase activity"/>
    <property type="evidence" value="ECO:0007669"/>
    <property type="project" value="TreeGrafter"/>
</dbReference>
<accession>A0A0D6MJN0</accession>
<dbReference type="SUPFAM" id="SSF50156">
    <property type="entry name" value="PDZ domain-like"/>
    <property type="match status" value="1"/>
</dbReference>
<gene>
    <name evidence="8" type="ORF">Tasa_010_030</name>
</gene>
<dbReference type="InterPro" id="IPR001478">
    <property type="entry name" value="PDZ"/>
</dbReference>
<dbReference type="InterPro" id="IPR036034">
    <property type="entry name" value="PDZ_sf"/>
</dbReference>
<evidence type="ECO:0000313" key="9">
    <source>
        <dbReference type="Proteomes" id="UP000032679"/>
    </source>
</evidence>
<name>A0A0D6MJN0_9PROT</name>
<evidence type="ECO:0000259" key="7">
    <source>
        <dbReference type="SMART" id="SM00245"/>
    </source>
</evidence>
<comment type="caution">
    <text evidence="8">The sequence shown here is derived from an EMBL/GenBank/DDBJ whole genome shotgun (WGS) entry which is preliminary data.</text>
</comment>
<dbReference type="SMART" id="SM00245">
    <property type="entry name" value="TSPc"/>
    <property type="match status" value="1"/>
</dbReference>
<dbReference type="PANTHER" id="PTHR32060:SF22">
    <property type="entry name" value="CARBOXYL-TERMINAL-PROCESSING PEPTIDASE 3, CHLOROPLASTIC"/>
    <property type="match status" value="1"/>
</dbReference>
<feature type="domain" description="PDZ" evidence="6">
    <location>
        <begin position="196"/>
        <end position="267"/>
    </location>
</feature>
<feature type="signal peptide" evidence="5">
    <location>
        <begin position="1"/>
        <end position="27"/>
    </location>
</feature>
<dbReference type="AlphaFoldDB" id="A0A0D6MJN0"/>
<evidence type="ECO:0000259" key="6">
    <source>
        <dbReference type="SMART" id="SM00228"/>
    </source>
</evidence>
<dbReference type="SMART" id="SM00228">
    <property type="entry name" value="PDZ"/>
    <property type="match status" value="1"/>
</dbReference>
<dbReference type="RefSeq" id="WP_048847984.1">
    <property type="nucleotide sequence ID" value="NZ_BALE01000010.1"/>
</dbReference>
<dbReference type="InterPro" id="IPR004447">
    <property type="entry name" value="Peptidase_S41A"/>
</dbReference>
<feature type="chain" id="PRO_5002308095" evidence="5">
    <location>
        <begin position="28"/>
        <end position="543"/>
    </location>
</feature>
<evidence type="ECO:0000256" key="3">
    <source>
        <dbReference type="ARBA" id="ARBA00022801"/>
    </source>
</evidence>
<reference evidence="8 9" key="1">
    <citation type="submission" date="2012-10" db="EMBL/GenBank/DDBJ databases">
        <title>Genome sequencing of Tanticharoenia sakaeratensis NBRC 103193.</title>
        <authorList>
            <person name="Azuma Y."/>
            <person name="Hadano H."/>
            <person name="Hirakawa H."/>
            <person name="Matsushita K."/>
        </authorList>
    </citation>
    <scope>NUCLEOTIDE SEQUENCE [LARGE SCALE GENOMIC DNA]</scope>
    <source>
        <strain evidence="8 9">NBRC 103193</strain>
    </source>
</reference>
<dbReference type="InterPro" id="IPR005151">
    <property type="entry name" value="Tail-specific_protease"/>
</dbReference>
<dbReference type="Pfam" id="PF03572">
    <property type="entry name" value="Peptidase_S41"/>
    <property type="match status" value="1"/>
</dbReference>
<dbReference type="Gene3D" id="3.90.226.10">
    <property type="entry name" value="2-enoyl-CoA Hydratase, Chain A, domain 1"/>
    <property type="match status" value="1"/>
</dbReference>
<sequence>MPASRLWPSALAWALVAALSLSTTVKAAEPAALGSTAGPSAAGTGLPNAPMTAAVISTALSFIAPRVVDAHTIREFCLWGLDGLGAIDPGLDIDEIAEPAAHASANAPHRLRLALRNQELATFTIPGDQDVEGWTAVVVGAMNAAWGQSDTLRSAGQDALLQSFFDELFNHLDPYSRYVGPVPAVTDRTTRDGGAANVGLTLARHGDDIVVSAINADGPAWSAGIEQDQRVLSVDGHSARNQSAQVVQQWLDGAPDSTVSLMLAGPGRRRAQTFRLHRAMLPPETVFAFTRGHVAVLRITRFSTNTADEFSQYLDQTIQDPHLEGLILDLRGDRGGVLQQAVTAAALVLDRGVAVVTQGRDPQANHVWAVQGGDMTKGAPIVILVDGRTASAAEILAAALSDHRRAVVVGSATLGKGLVQRIGQMPNGGELFVTWSRVLAPLGWPLQGLGVMPQVCTARGQADLDQQLGALAHGTGPNRAAIVASRSVRYPVPVSRILEIRRNCPAAIGTDTDMDAAQDLLDHPTAYRAALAQIPDDLSPARP</sequence>
<keyword evidence="2" id="KW-0645">Protease</keyword>
<keyword evidence="9" id="KW-1185">Reference proteome</keyword>
<dbReference type="Gene3D" id="3.30.750.44">
    <property type="match status" value="1"/>
</dbReference>
<evidence type="ECO:0000256" key="2">
    <source>
        <dbReference type="ARBA" id="ARBA00022670"/>
    </source>
</evidence>
<evidence type="ECO:0000256" key="1">
    <source>
        <dbReference type="ARBA" id="ARBA00009179"/>
    </source>
</evidence>
<keyword evidence="3" id="KW-0378">Hydrolase</keyword>
<comment type="similarity">
    <text evidence="1">Belongs to the peptidase S41A family.</text>
</comment>
<dbReference type="Gene3D" id="2.30.42.10">
    <property type="match status" value="1"/>
</dbReference>
<organism evidence="8 9">
    <name type="scientific">Tanticharoenia sakaeratensis NBRC 103193</name>
    <dbReference type="NCBI Taxonomy" id="1231623"/>
    <lineage>
        <taxon>Bacteria</taxon>
        <taxon>Pseudomonadati</taxon>
        <taxon>Pseudomonadota</taxon>
        <taxon>Alphaproteobacteria</taxon>
        <taxon>Acetobacterales</taxon>
        <taxon>Acetobacteraceae</taxon>
        <taxon>Tanticharoenia</taxon>
    </lineage>
</organism>
<dbReference type="PANTHER" id="PTHR32060">
    <property type="entry name" value="TAIL-SPECIFIC PROTEASE"/>
    <property type="match status" value="1"/>
</dbReference>
<dbReference type="InterPro" id="IPR041489">
    <property type="entry name" value="PDZ_6"/>
</dbReference>
<dbReference type="GO" id="GO:0006508">
    <property type="term" value="P:proteolysis"/>
    <property type="evidence" value="ECO:0007669"/>
    <property type="project" value="UniProtKB-KW"/>
</dbReference>
<proteinExistence type="inferred from homology"/>
<evidence type="ECO:0000256" key="4">
    <source>
        <dbReference type="ARBA" id="ARBA00022825"/>
    </source>
</evidence>
<dbReference type="STRING" id="1231623.Tasa_010_030"/>
<protein>
    <submittedName>
        <fullName evidence="8">Peptidase S41</fullName>
    </submittedName>
</protein>
<evidence type="ECO:0000256" key="5">
    <source>
        <dbReference type="SAM" id="SignalP"/>
    </source>
</evidence>
<dbReference type="InterPro" id="IPR029045">
    <property type="entry name" value="ClpP/crotonase-like_dom_sf"/>
</dbReference>
<dbReference type="GO" id="GO:0008236">
    <property type="term" value="F:serine-type peptidase activity"/>
    <property type="evidence" value="ECO:0007669"/>
    <property type="project" value="UniProtKB-KW"/>
</dbReference>
<dbReference type="Pfam" id="PF17820">
    <property type="entry name" value="PDZ_6"/>
    <property type="match status" value="1"/>
</dbReference>
<keyword evidence="5" id="KW-0732">Signal</keyword>
<dbReference type="Proteomes" id="UP000032679">
    <property type="component" value="Unassembled WGS sequence"/>
</dbReference>
<dbReference type="SUPFAM" id="SSF52096">
    <property type="entry name" value="ClpP/crotonase"/>
    <property type="match status" value="1"/>
</dbReference>
<dbReference type="CDD" id="cd07560">
    <property type="entry name" value="Peptidase_S41_CPP"/>
    <property type="match status" value="1"/>
</dbReference>
<evidence type="ECO:0000313" key="8">
    <source>
        <dbReference type="EMBL" id="GAN53483.1"/>
    </source>
</evidence>
<feature type="domain" description="Tail specific protease" evidence="7">
    <location>
        <begin position="269"/>
        <end position="458"/>
    </location>
</feature>
<dbReference type="EMBL" id="BALE01000010">
    <property type="protein sequence ID" value="GAN53483.1"/>
    <property type="molecule type" value="Genomic_DNA"/>
</dbReference>
<keyword evidence="4" id="KW-0720">Serine protease</keyword>